<dbReference type="Proteomes" id="UP001432209">
    <property type="component" value="Chromosome"/>
</dbReference>
<feature type="region of interest" description="Disordered" evidence="1">
    <location>
        <begin position="108"/>
        <end position="133"/>
    </location>
</feature>
<evidence type="ECO:0000313" key="3">
    <source>
        <dbReference type="Proteomes" id="UP001432209"/>
    </source>
</evidence>
<keyword evidence="3" id="KW-1185">Reference proteome</keyword>
<evidence type="ECO:0000313" key="2">
    <source>
        <dbReference type="EMBL" id="WUX50120.1"/>
    </source>
</evidence>
<feature type="region of interest" description="Disordered" evidence="1">
    <location>
        <begin position="35"/>
        <end position="68"/>
    </location>
</feature>
<dbReference type="EMBL" id="CP109495">
    <property type="protein sequence ID" value="WUX50120.1"/>
    <property type="molecule type" value="Genomic_DNA"/>
</dbReference>
<reference evidence="2" key="1">
    <citation type="submission" date="2022-10" db="EMBL/GenBank/DDBJ databases">
        <title>The complete genomes of actinobacterial strains from the NBC collection.</title>
        <authorList>
            <person name="Joergensen T.S."/>
            <person name="Alvarez Arevalo M."/>
            <person name="Sterndorff E.B."/>
            <person name="Faurdal D."/>
            <person name="Vuksanovic O."/>
            <person name="Mourched A.-S."/>
            <person name="Charusanti P."/>
            <person name="Shaw S."/>
            <person name="Blin K."/>
            <person name="Weber T."/>
        </authorList>
    </citation>
    <scope>NUCLEOTIDE SEQUENCE</scope>
    <source>
        <strain evidence="2">NBC_01432</strain>
    </source>
</reference>
<name>A0ABZ1ZYK9_STRNV</name>
<gene>
    <name evidence="2" type="ORF">OG442_00270</name>
</gene>
<sequence length="133" mass="14409">MAEYDFPQDLRDAQLRLHQASAAYHQLCRTLPWSVGPAPGWPAGEKQPYTDHTSNKPDSPGYTDHEKSEVARLRTAVLELSVTVSTHPYWDTLESGTVVDGRMTLKQTAPAAADDVAAEPDDGNPLPAAARAA</sequence>
<proteinExistence type="predicted"/>
<dbReference type="RefSeq" id="WP_329073662.1">
    <property type="nucleotide sequence ID" value="NZ_CP109495.1"/>
</dbReference>
<accession>A0ABZ1ZYK9</accession>
<organism evidence="2 3">
    <name type="scientific">Streptomyces niveus</name>
    <name type="common">Streptomyces spheroides</name>
    <dbReference type="NCBI Taxonomy" id="193462"/>
    <lineage>
        <taxon>Bacteria</taxon>
        <taxon>Bacillati</taxon>
        <taxon>Actinomycetota</taxon>
        <taxon>Actinomycetes</taxon>
        <taxon>Kitasatosporales</taxon>
        <taxon>Streptomycetaceae</taxon>
        <taxon>Streptomyces</taxon>
    </lineage>
</organism>
<protein>
    <submittedName>
        <fullName evidence="2">Uncharacterized protein</fullName>
    </submittedName>
</protein>
<evidence type="ECO:0000256" key="1">
    <source>
        <dbReference type="SAM" id="MobiDB-lite"/>
    </source>
</evidence>